<gene>
    <name evidence="2" type="ORF">SAMN05216466_11294</name>
</gene>
<dbReference type="Proteomes" id="UP000199706">
    <property type="component" value="Unassembled WGS sequence"/>
</dbReference>
<evidence type="ECO:0000256" key="1">
    <source>
        <dbReference type="SAM" id="MobiDB-lite"/>
    </source>
</evidence>
<protein>
    <submittedName>
        <fullName evidence="2">Uncharacterized protein</fullName>
    </submittedName>
</protein>
<accession>A0A1G8EI46</accession>
<name>A0A1G8EI46_9BURK</name>
<sequence>MANLLAQRLRQADPAGEFDNAQVVGERRKHLHKGRSTPDRRGRSLEFGVHPPHPRASVEPIWQRALCECDNPYIHAKFELLDCFSTNQSEASVAGIELRLFGQRLRPANATACVPVRRRTSLRIASHA</sequence>
<evidence type="ECO:0000313" key="3">
    <source>
        <dbReference type="Proteomes" id="UP000199706"/>
    </source>
</evidence>
<organism evidence="2 3">
    <name type="scientific">Paraburkholderia phenazinium</name>
    <dbReference type="NCBI Taxonomy" id="60549"/>
    <lineage>
        <taxon>Bacteria</taxon>
        <taxon>Pseudomonadati</taxon>
        <taxon>Pseudomonadota</taxon>
        <taxon>Betaproteobacteria</taxon>
        <taxon>Burkholderiales</taxon>
        <taxon>Burkholderiaceae</taxon>
        <taxon>Paraburkholderia</taxon>
    </lineage>
</organism>
<dbReference type="RefSeq" id="WP_090687439.1">
    <property type="nucleotide sequence ID" value="NZ_CADERL010000007.1"/>
</dbReference>
<evidence type="ECO:0000313" key="2">
    <source>
        <dbReference type="EMBL" id="SDH69605.1"/>
    </source>
</evidence>
<dbReference type="EMBL" id="FNCJ01000012">
    <property type="protein sequence ID" value="SDH69605.1"/>
    <property type="molecule type" value="Genomic_DNA"/>
</dbReference>
<reference evidence="2 3" key="1">
    <citation type="submission" date="2016-10" db="EMBL/GenBank/DDBJ databases">
        <authorList>
            <person name="de Groot N.N."/>
        </authorList>
    </citation>
    <scope>NUCLEOTIDE SEQUENCE [LARGE SCALE GENOMIC DNA]</scope>
    <source>
        <strain evidence="2 3">LMG 2247</strain>
    </source>
</reference>
<dbReference type="AlphaFoldDB" id="A0A1G8EI46"/>
<feature type="region of interest" description="Disordered" evidence="1">
    <location>
        <begin position="18"/>
        <end position="52"/>
    </location>
</feature>
<proteinExistence type="predicted"/>